<feature type="transmembrane region" description="Helical" evidence="24">
    <location>
        <begin position="2384"/>
        <end position="2402"/>
    </location>
</feature>
<feature type="transmembrane region" description="Helical" evidence="24">
    <location>
        <begin position="2353"/>
        <end position="2372"/>
    </location>
</feature>
<keyword evidence="8 24" id="KW-0812">Transmembrane</keyword>
<dbReference type="InterPro" id="IPR055120">
    <property type="entry name" value="Chs-1/2_IV_N"/>
</dbReference>
<feature type="compositionally biased region" description="Basic residues" evidence="23">
    <location>
        <begin position="988"/>
        <end position="998"/>
    </location>
</feature>
<comment type="similarity">
    <text evidence="20">Belongs to the chitin synthase family. Class IV subfamily.</text>
</comment>
<feature type="transmembrane region" description="Helical" evidence="24">
    <location>
        <begin position="2699"/>
        <end position="2723"/>
    </location>
</feature>
<keyword evidence="10 22" id="KW-0547">Nucleotide-binding</keyword>
<keyword evidence="18" id="KW-0206">Cytoskeleton</keyword>
<evidence type="ECO:0000256" key="2">
    <source>
        <dbReference type="ARBA" id="ARBA00004316"/>
    </source>
</evidence>
<evidence type="ECO:0000256" key="6">
    <source>
        <dbReference type="ARBA" id="ARBA00022490"/>
    </source>
</evidence>
<keyword evidence="17" id="KW-0325">Glycoprotein</keyword>
<comment type="similarity">
    <text evidence="22">Belongs to the TRAFAC class myosin-kinesin ATPase superfamily. Myosin family.</text>
</comment>
<dbReference type="GO" id="GO:0004100">
    <property type="term" value="F:chitin synthase activity"/>
    <property type="evidence" value="ECO:0007669"/>
    <property type="project" value="UniProtKB-EC"/>
</dbReference>
<dbReference type="GO" id="GO:0005524">
    <property type="term" value="F:ATP binding"/>
    <property type="evidence" value="ECO:0007669"/>
    <property type="project" value="UniProtKB-UniRule"/>
</dbReference>
<dbReference type="PRINTS" id="PR00193">
    <property type="entry name" value="MYOSINHEAVY"/>
</dbReference>
<feature type="transmembrane region" description="Helical" evidence="24">
    <location>
        <begin position="2325"/>
        <end position="2347"/>
    </location>
</feature>
<feature type="transmembrane region" description="Helical" evidence="24">
    <location>
        <begin position="1321"/>
        <end position="1342"/>
    </location>
</feature>
<dbReference type="PROSITE" id="PS51456">
    <property type="entry name" value="MYOSIN_MOTOR"/>
    <property type="match status" value="1"/>
</dbReference>
<comment type="caution">
    <text evidence="22">Lacks conserved residue(s) required for the propagation of feature annotation.</text>
</comment>
<keyword evidence="5" id="KW-1003">Cell membrane</keyword>
<evidence type="ECO:0000256" key="13">
    <source>
        <dbReference type="ARBA" id="ARBA00023054"/>
    </source>
</evidence>
<evidence type="ECO:0000256" key="10">
    <source>
        <dbReference type="ARBA" id="ARBA00022741"/>
    </source>
</evidence>
<evidence type="ECO:0000256" key="19">
    <source>
        <dbReference type="ARBA" id="ARBA00023273"/>
    </source>
</evidence>
<dbReference type="GO" id="GO:0003779">
    <property type="term" value="F:actin binding"/>
    <property type="evidence" value="ECO:0007669"/>
    <property type="project" value="UniProtKB-KW"/>
</dbReference>
<dbReference type="Gene3D" id="1.10.10.820">
    <property type="match status" value="1"/>
</dbReference>
<evidence type="ECO:0000256" key="12">
    <source>
        <dbReference type="ARBA" id="ARBA00022989"/>
    </source>
</evidence>
<keyword evidence="9" id="KW-0677">Repeat</keyword>
<evidence type="ECO:0000256" key="24">
    <source>
        <dbReference type="SAM" id="Phobius"/>
    </source>
</evidence>
<dbReference type="PANTHER" id="PTHR46256">
    <property type="entry name" value="AGAP011099-PA"/>
    <property type="match status" value="1"/>
</dbReference>
<feature type="region of interest" description="Disordered" evidence="23">
    <location>
        <begin position="2946"/>
        <end position="2969"/>
    </location>
</feature>
<feature type="transmembrane region" description="Helical" evidence="24">
    <location>
        <begin position="1570"/>
        <end position="1589"/>
    </location>
</feature>
<keyword evidence="22" id="KW-0009">Actin-binding</keyword>
<dbReference type="Gene3D" id="1.20.120.720">
    <property type="entry name" value="Myosin VI head, motor domain, U50 subdomain"/>
    <property type="match status" value="1"/>
</dbReference>
<feature type="transmembrane region" description="Helical" evidence="24">
    <location>
        <begin position="2294"/>
        <end position="2313"/>
    </location>
</feature>
<feature type="region of interest" description="Disordered" evidence="23">
    <location>
        <begin position="1667"/>
        <end position="1697"/>
    </location>
</feature>
<feature type="transmembrane region" description="Helical" evidence="24">
    <location>
        <begin position="1703"/>
        <end position="1723"/>
    </location>
</feature>
<evidence type="ECO:0000256" key="1">
    <source>
        <dbReference type="ARBA" id="ARBA00004245"/>
    </source>
</evidence>
<evidence type="ECO:0000256" key="14">
    <source>
        <dbReference type="ARBA" id="ARBA00023123"/>
    </source>
</evidence>
<keyword evidence="15 24" id="KW-0472">Membrane</keyword>
<evidence type="ECO:0000256" key="22">
    <source>
        <dbReference type="PROSITE-ProRule" id="PRU00782"/>
    </source>
</evidence>
<proteinExistence type="inferred from homology"/>
<name>A0A813QVK5_9BILA</name>
<keyword evidence="16 22" id="KW-0505">Motor protein</keyword>
<dbReference type="Proteomes" id="UP000663860">
    <property type="component" value="Unassembled WGS sequence"/>
</dbReference>
<keyword evidence="6" id="KW-0963">Cytoplasm</keyword>
<evidence type="ECO:0000256" key="20">
    <source>
        <dbReference type="ARBA" id="ARBA00046329"/>
    </source>
</evidence>
<keyword evidence="7" id="KW-0808">Transferase</keyword>
<feature type="transmembrane region" description="Helical" evidence="24">
    <location>
        <begin position="1281"/>
        <end position="1301"/>
    </location>
</feature>
<reference evidence="26" key="1">
    <citation type="submission" date="2021-02" db="EMBL/GenBank/DDBJ databases">
        <authorList>
            <person name="Nowell W R."/>
        </authorList>
    </citation>
    <scope>NUCLEOTIDE SEQUENCE</scope>
</reference>
<dbReference type="Gene3D" id="1.20.5.4820">
    <property type="match status" value="1"/>
</dbReference>
<dbReference type="GO" id="GO:0004674">
    <property type="term" value="F:protein serine/threonine kinase activity"/>
    <property type="evidence" value="ECO:0007669"/>
    <property type="project" value="TreeGrafter"/>
</dbReference>
<dbReference type="Pfam" id="PF00063">
    <property type="entry name" value="Myosin_head"/>
    <property type="match status" value="2"/>
</dbReference>
<feature type="domain" description="Myosin motor" evidence="25">
    <location>
        <begin position="8"/>
        <end position="910"/>
    </location>
</feature>
<dbReference type="FunFam" id="3.90.550.10:FF:000139">
    <property type="entry name" value="Chitin synthase 8"/>
    <property type="match status" value="1"/>
</dbReference>
<organism evidence="26 27">
    <name type="scientific">Adineta steineri</name>
    <dbReference type="NCBI Taxonomy" id="433720"/>
    <lineage>
        <taxon>Eukaryota</taxon>
        <taxon>Metazoa</taxon>
        <taxon>Spiralia</taxon>
        <taxon>Gnathifera</taxon>
        <taxon>Rotifera</taxon>
        <taxon>Eurotatoria</taxon>
        <taxon>Bdelloidea</taxon>
        <taxon>Adinetida</taxon>
        <taxon>Adinetidae</taxon>
        <taxon>Adineta</taxon>
    </lineage>
</organism>
<feature type="compositionally biased region" description="Gly residues" evidence="23">
    <location>
        <begin position="1679"/>
        <end position="1691"/>
    </location>
</feature>
<protein>
    <recommendedName>
        <fullName evidence="4">chitin synthase</fullName>
        <ecNumber evidence="4">2.4.1.16</ecNumber>
    </recommendedName>
</protein>
<dbReference type="GO" id="GO:0042995">
    <property type="term" value="C:cell projection"/>
    <property type="evidence" value="ECO:0007669"/>
    <property type="project" value="UniProtKB-SubCell"/>
</dbReference>
<keyword evidence="11 22" id="KW-0067">ATP-binding</keyword>
<evidence type="ECO:0000256" key="9">
    <source>
        <dbReference type="ARBA" id="ARBA00022737"/>
    </source>
</evidence>
<keyword evidence="13" id="KW-0175">Coiled coil</keyword>
<dbReference type="Pfam" id="PF03142">
    <property type="entry name" value="Chitin_synth_2"/>
    <property type="match status" value="1"/>
</dbReference>
<evidence type="ECO:0000256" key="8">
    <source>
        <dbReference type="ARBA" id="ARBA00022692"/>
    </source>
</evidence>
<evidence type="ECO:0000256" key="17">
    <source>
        <dbReference type="ARBA" id="ARBA00023180"/>
    </source>
</evidence>
<keyword evidence="19" id="KW-0966">Cell projection</keyword>
<dbReference type="GO" id="GO:0000146">
    <property type="term" value="F:microfilament motor activity"/>
    <property type="evidence" value="ECO:0007669"/>
    <property type="project" value="TreeGrafter"/>
</dbReference>
<feature type="transmembrane region" description="Helical" evidence="24">
    <location>
        <begin position="2265"/>
        <end position="2288"/>
    </location>
</feature>
<dbReference type="Pfam" id="PF23000">
    <property type="entry name" value="ChitinSynthase_IV_N"/>
    <property type="match status" value="1"/>
</dbReference>
<evidence type="ECO:0000256" key="7">
    <source>
        <dbReference type="ARBA" id="ARBA00022679"/>
    </source>
</evidence>
<evidence type="ECO:0000256" key="23">
    <source>
        <dbReference type="SAM" id="MobiDB-lite"/>
    </source>
</evidence>
<feature type="region of interest" description="Disordered" evidence="23">
    <location>
        <begin position="978"/>
        <end position="1003"/>
    </location>
</feature>
<evidence type="ECO:0000256" key="21">
    <source>
        <dbReference type="ARBA" id="ARBA00048014"/>
    </source>
</evidence>
<dbReference type="InterPro" id="IPR036961">
    <property type="entry name" value="Kinesin_motor_dom_sf"/>
</dbReference>
<accession>A0A813QVK5</accession>
<dbReference type="InterPro" id="IPR029044">
    <property type="entry name" value="Nucleotide-diphossugar_trans"/>
</dbReference>
<dbReference type="InterPro" id="IPR052409">
    <property type="entry name" value="Myosin-III_kinase_activity"/>
</dbReference>
<evidence type="ECO:0000256" key="11">
    <source>
        <dbReference type="ARBA" id="ARBA00022840"/>
    </source>
</evidence>
<evidence type="ECO:0000256" key="15">
    <source>
        <dbReference type="ARBA" id="ARBA00023136"/>
    </source>
</evidence>
<feature type="compositionally biased region" description="Basic residues" evidence="23">
    <location>
        <begin position="2954"/>
        <end position="2963"/>
    </location>
</feature>
<dbReference type="InterPro" id="IPR027417">
    <property type="entry name" value="P-loop_NTPase"/>
</dbReference>
<sequence>MVVKVGSGEIDDLSTLNVLDEESLLRELRARYKKGIIYTYIGDVLIAINPFKQLNIYEKQQHDLYKDVQSRNQLTPHIFWVADQAYRKLCLSKQTQCIAVSGESGAGKTESTKLMVSHIIHCSSDISDRELQNRIIETSPLLEAFGNAQTCMNQNSSRFGKYLQLNFTNTGRIVGAKVYDYLLEKSRVVQHGPGERTFHFFYYLFAGLEKEALEYFYLDDPETYRILKDPCGGKVFPSRTDFKHCRHMFNTQKDVMRRVGFTDEDINMVFTILSAILHLTNIRFSHDDETDGVYIEDEYPLEVVCTLLALDQEILTMALISTFSTTKGERVISLKNSDQANDCRDALAKALYERLFSWIVKQINTLLQPNRRHNQTDDNIYRTCSILDMSGFENFQVNSFEQLCINVANEHLQYYFNEHIFLQEEQDYRTESVSCEKVEFQNNEDLIELFMGTLGILALLDEESRFPKANDESLVQKFHSHCKNHPRYIKPRGNETAFGIHHYAGKVVYDARGFLEKNRDNLSANLIECMEKSGIELISYLFTVNDDTSSPPITLGSSASPSGNMNKLKSTTLHPMRRPKSFDIERTKENFSQKTAKSLRQESRPFKSNTIQKERFSQNTVTIHFRNSLAELLDKMKDAEPSFVRTSTLILNNETSYLSLLSNIQNTNSWQSIDNYTTIPKSYGIDDEQTGYCRLDRQGHWLLLSPPPLLLQKDTSQVVTYYDNRRLSRDSNIQQIEHIFHDSCESLTVSLDLHIPTDELLKDNDNIYGQNIVVWRNKIRPHQNISLDETHRISRLSHNVQLDSIDRCIKPNHGKVANQFDEELVQEQLRYNGILEISYIRNQGWPVRFTFEEFFKRYKFISYPQNSPIRINGITCERIFKDLSLTDYVIGKSKVFLKLEHLEILNQYYEKYISNIIKCQKVVKGFIVRRNLLRKAKQYANERHSLLTQVHLNGKRTLEKLISLPKVSPKNIKQLSSKMENKNGRSGHFIKKKPKNQKKFTSDEPMQMNEQEHNEMLRVAKKLQLIDNDEFDGIDHRITSSKKPDYDMKITDDFRSSLEGLSEREVRILVQDEFTPLTNKHGQHKNFPMQANIQSGSGLVSTTTSTPDSPLRVHEGVLAAMAAKIPIAPTMSLTTAEQLIRETKVAATSGDLFMTDWAVGQDEKKQAKGTRSKSEPRNILSDLHDENMLSEQKRDMIKKILMLQRQKFKDNQARKTLKPNEFENSIYSFGHMNQSSKIDDEKPLFEEDNSDCWDAARTMNVQEAYEKTIHCYRLSMRLLKIATYVVLNIGVLLTALVSKGALLLMTNSVAKVQETPYQERWVWMLLISVCAPYLFTFVDSLGKCLFGNKPWPTVKIFTVVFFIETLHSFGIAIFVFHILPKLDAARSLLIMNAVCLVPAFLKLFLTKSNSSIVRRSLLFLMDFFAFAMQCSCVGIALASKFLKNDASMTIQTTLSSLFLPTTTNPILLLNRHRRQDEFMSNGADLLGPDMNGNSESILFTTPISNMSSIDQNLQTILAGFHIEWELPVALILVSLAWWENFVDRDIKIGGRTLVHMKLLKENIIATRSKTSIIITCWKILVTILFAYIFHHGIFNTSVVFPTNSNTEQLEDPLPKLSSGQNSWAALGFDQQPSQGMFPILPPRERRSIVNTSLFMKRNKRQLENDLPSNFAYDEDGLNSVGGGNNPGGGGEGRGEESNSKDRWIIYLTPMILKVISDALCFYMGRLACKLCMQRICFALPITLVTPLALTILLVMCSVAPKSTVFIENFLFWSCYADYAKESFKWQVICGLFLWWLSELWIGGHIWFGKSQRLAFTERLFVSPRYCATLLEQSLMMNRRRNERDELLTGTFDEMVTTNAETDFDEQSIEELSMEKKLSADVHTKIYSCATMWHETETEMLQLLKSIMRLDSDQCARRTARNYLHLKDLDYYEYEGHIFFDDATEEDDNNEQVPNKFVQQLLGVVDRAATAIHQCPMKIPPPFKTPTPYGGRLTWVLPGGNFLIAHIKDKTKIRHKKRWSQVMYMYYLLGFRLFGDLNIIEKLYKRKRKKNSSKSKSKLFKGFGNLLNNMDNKKRIQMENTYLLALDGDVDFHPEAVRLLVDRMKKNKKVGAACGRIHPIGSGPIVWYQKFEYAIGHWLQKATEHILGCVMCSPGCFSLFRGSALMDDHVLRTYCTKSIEARHYVQYDQGEDRWLCTLLLQEGYRVEYCAASDALTYAPESFHEFFNQRRRWVPSTIANIMDFLAEYKRIVIVNESISYLYIVYQLFLMVSTVLGPATVLLMIIGAFNACFGTSLWQSMYMSVLPAFFYLLLCFHTTTDFQIRAAAFFSAVYAIIMMSVIVGTTIQIAEDSWTSPNAVFLMLLFSINFIAALMHPQEFWCIVPGLLYFLCIPSGYLFLIIYSLCNLNIVSWGTREAPKKVKKNQSKEEIERARMQELTQVKKKSAGFFNQVFANFNFKKYDERVRSYARKWLGLERTGLNGILLKQILGAMERMEKYKFDEEMEAVATQGIYPTAGKTQVGSDTDAKYGLMQLAARAATPQTTGGPMNRASYPQIDPQQQLIYRGINNARNTPYGQIMSYAGISRPIESPHVVKRDELVNPAWIFHESLVDSEVVMLDPREVKFFKELIERYLYPLVEDKDHQKKMVSDLKSLRNNCCFVFFMINTLWIVIIFSFQLVSERIRDYVFIPIKRLHNEPLRFEPLGFGFLVFFASILLVQFISMLWHRYGTLLHLLASTDLKLGRRTHGKNGNSHRREDFTIDNVEDAVEQVKVLQQLKGFDEEDLPEPDYDVDIDDDDKQATEPDLSTTGLVYRTNGPRFIKNSTCTSQQWSDIAKVNDMQRNLDTTDHSEISQMAGYVSGSVKTYGSNYEAIKRRQISNKRHLYNKSLDHVFKSRYHALTQQQHHQTHKNPRVKLTDVFQQQQQQLVSPRARRTSSALTVRDSVNGVNNQQSAITKKHRRKFKERHLEHL</sequence>
<dbReference type="EC" id="2.4.1.16" evidence="4"/>
<dbReference type="GO" id="GO:0030832">
    <property type="term" value="P:regulation of actin filament length"/>
    <property type="evidence" value="ECO:0007669"/>
    <property type="project" value="TreeGrafter"/>
</dbReference>
<keyword evidence="12 24" id="KW-1133">Transmembrane helix</keyword>
<feature type="transmembrane region" description="Helical" evidence="24">
    <location>
        <begin position="1735"/>
        <end position="1755"/>
    </location>
</feature>
<dbReference type="SMART" id="SM00242">
    <property type="entry name" value="MYSc"/>
    <property type="match status" value="1"/>
</dbReference>
<feature type="transmembrane region" description="Helical" evidence="24">
    <location>
        <begin position="1450"/>
        <end position="1469"/>
    </location>
</feature>
<comment type="subcellular location">
    <subcellularLocation>
        <location evidence="3">Cell membrane</location>
        <topology evidence="3">Multi-pass membrane protein</topology>
    </subcellularLocation>
    <subcellularLocation>
        <location evidence="2">Cell projection</location>
    </subcellularLocation>
    <subcellularLocation>
        <location evidence="1">Cytoplasm</location>
        <location evidence="1">Cytoskeleton</location>
    </subcellularLocation>
</comment>
<feature type="transmembrane region" description="Helical" evidence="24">
    <location>
        <begin position="1417"/>
        <end position="1438"/>
    </location>
</feature>
<dbReference type="SUPFAM" id="SSF52540">
    <property type="entry name" value="P-loop containing nucleoside triphosphate hydrolases"/>
    <property type="match status" value="2"/>
</dbReference>
<evidence type="ECO:0000256" key="4">
    <source>
        <dbReference type="ARBA" id="ARBA00012543"/>
    </source>
</evidence>
<feature type="transmembrane region" description="Helical" evidence="24">
    <location>
        <begin position="2658"/>
        <end position="2678"/>
    </location>
</feature>
<keyword evidence="14 22" id="KW-0518">Myosin</keyword>
<dbReference type="GO" id="GO:0016459">
    <property type="term" value="C:myosin complex"/>
    <property type="evidence" value="ECO:0007669"/>
    <property type="project" value="UniProtKB-KW"/>
</dbReference>
<evidence type="ECO:0000256" key="5">
    <source>
        <dbReference type="ARBA" id="ARBA00022475"/>
    </source>
</evidence>
<evidence type="ECO:0000256" key="18">
    <source>
        <dbReference type="ARBA" id="ARBA00023212"/>
    </source>
</evidence>
<evidence type="ECO:0000313" key="27">
    <source>
        <dbReference type="Proteomes" id="UP000663860"/>
    </source>
</evidence>
<dbReference type="SUPFAM" id="SSF53448">
    <property type="entry name" value="Nucleotide-diphospho-sugar transferases"/>
    <property type="match status" value="1"/>
</dbReference>
<dbReference type="InterPro" id="IPR001609">
    <property type="entry name" value="Myosin_head_motor_dom-like"/>
</dbReference>
<evidence type="ECO:0000313" key="26">
    <source>
        <dbReference type="EMBL" id="CAF0773676.1"/>
    </source>
</evidence>
<dbReference type="PANTHER" id="PTHR46256:SF3">
    <property type="entry name" value="MYOSIN MOTOR DOMAIN-CONTAINING PROTEIN"/>
    <property type="match status" value="1"/>
</dbReference>
<evidence type="ECO:0000259" key="25">
    <source>
        <dbReference type="PROSITE" id="PS51456"/>
    </source>
</evidence>
<evidence type="ECO:0000256" key="3">
    <source>
        <dbReference type="ARBA" id="ARBA00004651"/>
    </source>
</evidence>
<dbReference type="EMBL" id="CAJNOE010000032">
    <property type="protein sequence ID" value="CAF0773676.1"/>
    <property type="molecule type" value="Genomic_DNA"/>
</dbReference>
<feature type="transmembrane region" description="Helical" evidence="24">
    <location>
        <begin position="1354"/>
        <end position="1379"/>
    </location>
</feature>
<dbReference type="CDD" id="cd04190">
    <property type="entry name" value="Chitin_synth_C"/>
    <property type="match status" value="1"/>
</dbReference>
<gene>
    <name evidence="26" type="ORF">IZO911_LOCUS5430</name>
</gene>
<evidence type="ECO:0000256" key="16">
    <source>
        <dbReference type="ARBA" id="ARBA00023175"/>
    </source>
</evidence>
<comment type="caution">
    <text evidence="26">The sequence shown here is derived from an EMBL/GenBank/DDBJ whole genome shotgun (WGS) entry which is preliminary data.</text>
</comment>
<dbReference type="Gene3D" id="1.20.58.530">
    <property type="match status" value="1"/>
</dbReference>
<comment type="catalytic activity">
    <reaction evidence="21">
        <text>[(1-&gt;4)-N-acetyl-beta-D-glucosaminyl](n) + UDP-N-acetyl-alpha-D-glucosamine = [(1-&gt;4)-N-acetyl-beta-D-glucosaminyl](n+1) + UDP + H(+)</text>
        <dbReference type="Rhea" id="RHEA:16637"/>
        <dbReference type="Rhea" id="RHEA-COMP:9593"/>
        <dbReference type="Rhea" id="RHEA-COMP:9595"/>
        <dbReference type="ChEBI" id="CHEBI:15378"/>
        <dbReference type="ChEBI" id="CHEBI:17029"/>
        <dbReference type="ChEBI" id="CHEBI:57705"/>
        <dbReference type="ChEBI" id="CHEBI:58223"/>
        <dbReference type="EC" id="2.4.1.16"/>
    </reaction>
</comment>
<dbReference type="GO" id="GO:0005886">
    <property type="term" value="C:plasma membrane"/>
    <property type="evidence" value="ECO:0007669"/>
    <property type="project" value="UniProtKB-SubCell"/>
</dbReference>
<dbReference type="Gene3D" id="3.40.850.10">
    <property type="entry name" value="Kinesin motor domain"/>
    <property type="match status" value="2"/>
</dbReference>
<feature type="binding site" evidence="22">
    <location>
        <begin position="102"/>
        <end position="109"/>
    </location>
    <ligand>
        <name>ATP</name>
        <dbReference type="ChEBI" id="CHEBI:30616"/>
    </ligand>
</feature>